<dbReference type="InterPro" id="IPR019734">
    <property type="entry name" value="TPR_rpt"/>
</dbReference>
<dbReference type="Proteomes" id="UP001152795">
    <property type="component" value="Unassembled WGS sequence"/>
</dbReference>
<dbReference type="AlphaFoldDB" id="A0A7D9IFS5"/>
<evidence type="ECO:0000313" key="4">
    <source>
        <dbReference type="Proteomes" id="UP001152795"/>
    </source>
</evidence>
<dbReference type="SUPFAM" id="SSF48452">
    <property type="entry name" value="TPR-like"/>
    <property type="match status" value="1"/>
</dbReference>
<comment type="caution">
    <text evidence="3">The sequence shown here is derived from an EMBL/GenBank/DDBJ whole genome shotgun (WGS) entry which is preliminary data.</text>
</comment>
<proteinExistence type="predicted"/>
<evidence type="ECO:0000256" key="1">
    <source>
        <dbReference type="ARBA" id="ARBA00022737"/>
    </source>
</evidence>
<sequence>MNLEKQEHILRNFGKAKKYYFQALETIRFKVKCVSRNGSVAVVTNIAIIFQSLGIIHWGLDDFEESKRYFELSIEAYLTANGLNHLGLVDSYYNLGLIHFELEELPKAEDSFRRALEIHSKQFGPSHKMIAMVTRKLAGVLEEAGQSNEAAQERV</sequence>
<evidence type="ECO:0000256" key="2">
    <source>
        <dbReference type="ARBA" id="ARBA00022803"/>
    </source>
</evidence>
<keyword evidence="1" id="KW-0677">Repeat</keyword>
<name>A0A7D9IFS5_PARCT</name>
<gene>
    <name evidence="3" type="ORF">PACLA_8A030498</name>
</gene>
<reference evidence="3" key="1">
    <citation type="submission" date="2020-04" db="EMBL/GenBank/DDBJ databases">
        <authorList>
            <person name="Alioto T."/>
            <person name="Alioto T."/>
            <person name="Gomez Garrido J."/>
        </authorList>
    </citation>
    <scope>NUCLEOTIDE SEQUENCE</scope>
    <source>
        <strain evidence="3">A484AB</strain>
    </source>
</reference>
<dbReference type="EMBL" id="CACRXK020004850">
    <property type="protein sequence ID" value="CAB4004271.1"/>
    <property type="molecule type" value="Genomic_DNA"/>
</dbReference>
<dbReference type="PANTHER" id="PTHR45641:SF19">
    <property type="entry name" value="NEPHROCYSTIN-3"/>
    <property type="match status" value="1"/>
</dbReference>
<dbReference type="OrthoDB" id="381520at2759"/>
<dbReference type="Gene3D" id="1.25.40.10">
    <property type="entry name" value="Tetratricopeptide repeat domain"/>
    <property type="match status" value="1"/>
</dbReference>
<dbReference type="InterPro" id="IPR011990">
    <property type="entry name" value="TPR-like_helical_dom_sf"/>
</dbReference>
<protein>
    <submittedName>
        <fullName evidence="3">Nephrocystin-3, partial</fullName>
    </submittedName>
</protein>
<dbReference type="PROSITE" id="PS50005">
    <property type="entry name" value="TPR"/>
    <property type="match status" value="1"/>
</dbReference>
<keyword evidence="4" id="KW-1185">Reference proteome</keyword>
<dbReference type="PANTHER" id="PTHR45641">
    <property type="entry name" value="TETRATRICOPEPTIDE REPEAT PROTEIN (AFU_ORTHOLOGUE AFUA_6G03870)"/>
    <property type="match status" value="1"/>
</dbReference>
<keyword evidence="2" id="KW-0802">TPR repeat</keyword>
<accession>A0A7D9IFS5</accession>
<dbReference type="Pfam" id="PF13424">
    <property type="entry name" value="TPR_12"/>
    <property type="match status" value="1"/>
</dbReference>
<organism evidence="3 4">
    <name type="scientific">Paramuricea clavata</name>
    <name type="common">Red gorgonian</name>
    <name type="synonym">Violescent sea-whip</name>
    <dbReference type="NCBI Taxonomy" id="317549"/>
    <lineage>
        <taxon>Eukaryota</taxon>
        <taxon>Metazoa</taxon>
        <taxon>Cnidaria</taxon>
        <taxon>Anthozoa</taxon>
        <taxon>Octocorallia</taxon>
        <taxon>Malacalcyonacea</taxon>
        <taxon>Plexauridae</taxon>
        <taxon>Paramuricea</taxon>
    </lineage>
</organism>
<dbReference type="PROSITE" id="PS50293">
    <property type="entry name" value="TPR_REGION"/>
    <property type="match status" value="1"/>
</dbReference>
<dbReference type="SMART" id="SM00028">
    <property type="entry name" value="TPR"/>
    <property type="match status" value="2"/>
</dbReference>
<evidence type="ECO:0000313" key="3">
    <source>
        <dbReference type="EMBL" id="CAB4004271.1"/>
    </source>
</evidence>